<keyword evidence="19" id="KW-1185">Reference proteome</keyword>
<evidence type="ECO:0000256" key="12">
    <source>
        <dbReference type="ARBA" id="ARBA00023065"/>
    </source>
</evidence>
<evidence type="ECO:0000313" key="18">
    <source>
        <dbReference type="EMBL" id="WOJ94605.1"/>
    </source>
</evidence>
<evidence type="ECO:0000256" key="9">
    <source>
        <dbReference type="ARBA" id="ARBA00022967"/>
    </source>
</evidence>
<dbReference type="EMBL" id="CP136864">
    <property type="protein sequence ID" value="WOJ94605.1"/>
    <property type="molecule type" value="Genomic_DNA"/>
</dbReference>
<comment type="subcellular location">
    <subcellularLocation>
        <location evidence="3 16 17">Cell membrane</location>
        <topology evidence="3 16 17">Single-pass membrane protein</topology>
    </subcellularLocation>
</comment>
<accession>A0ABZ0I810</accession>
<organism evidence="18 19">
    <name type="scientific">Congregibacter variabilis</name>
    <dbReference type="NCBI Taxonomy" id="3081200"/>
    <lineage>
        <taxon>Bacteria</taxon>
        <taxon>Pseudomonadati</taxon>
        <taxon>Pseudomonadota</taxon>
        <taxon>Gammaproteobacteria</taxon>
        <taxon>Cellvibrionales</taxon>
        <taxon>Halieaceae</taxon>
        <taxon>Congregibacter</taxon>
    </lineage>
</organism>
<gene>
    <name evidence="16" type="primary">oadG</name>
    <name evidence="18" type="ORF">R0135_05425</name>
</gene>
<evidence type="ECO:0000256" key="16">
    <source>
        <dbReference type="HAMAP-Rule" id="MF_00404"/>
    </source>
</evidence>
<keyword evidence="14 16" id="KW-0739">Sodium transport</keyword>
<evidence type="ECO:0000256" key="14">
    <source>
        <dbReference type="ARBA" id="ARBA00023201"/>
    </source>
</evidence>
<dbReference type="InterPro" id="IPR023424">
    <property type="entry name" value="OadG"/>
</dbReference>
<evidence type="ECO:0000256" key="8">
    <source>
        <dbReference type="ARBA" id="ARBA00022692"/>
    </source>
</evidence>
<evidence type="ECO:0000256" key="1">
    <source>
        <dbReference type="ARBA" id="ARBA00001959"/>
    </source>
</evidence>
<comment type="cofactor">
    <cofactor evidence="1 16 17">
        <name>Na(+)</name>
        <dbReference type="ChEBI" id="CHEBI:29101"/>
    </cofactor>
</comment>
<evidence type="ECO:0000256" key="11">
    <source>
        <dbReference type="ARBA" id="ARBA00023053"/>
    </source>
</evidence>
<keyword evidence="13 16" id="KW-0472">Membrane</keyword>
<name>A0ABZ0I810_9GAMM</name>
<evidence type="ECO:0000256" key="2">
    <source>
        <dbReference type="ARBA" id="ARBA00003002"/>
    </source>
</evidence>
<dbReference type="Pfam" id="PF04277">
    <property type="entry name" value="OAD_gamma"/>
    <property type="match status" value="1"/>
</dbReference>
<proteinExistence type="inferred from homology"/>
<comment type="function">
    <text evidence="2 16 17">Catalyzes the decarboxylation of oxaloacetate coupled to Na(+) translocation.</text>
</comment>
<evidence type="ECO:0000256" key="10">
    <source>
        <dbReference type="ARBA" id="ARBA00022989"/>
    </source>
</evidence>
<comment type="similarity">
    <text evidence="4 16 17">Belongs to the OadG family.</text>
</comment>
<feature type="transmembrane region" description="Helical" evidence="16 17">
    <location>
        <begin position="12"/>
        <end position="30"/>
    </location>
</feature>
<evidence type="ECO:0000256" key="7">
    <source>
        <dbReference type="ARBA" id="ARBA00022475"/>
    </source>
</evidence>
<reference evidence="18 19" key="1">
    <citation type="submission" date="2023-10" db="EMBL/GenBank/DDBJ databases">
        <title>Two novel species belonging to the OM43/NOR5 clade.</title>
        <authorList>
            <person name="Park M."/>
        </authorList>
    </citation>
    <scope>NUCLEOTIDE SEQUENCE [LARGE SCALE GENOMIC DNA]</scope>
    <source>
        <strain evidence="18 19">IMCC43200</strain>
    </source>
</reference>
<keyword evidence="10 16" id="KW-1133">Transmembrane helix</keyword>
<evidence type="ECO:0000256" key="15">
    <source>
        <dbReference type="ARBA" id="ARBA00048176"/>
    </source>
</evidence>
<evidence type="ECO:0000313" key="19">
    <source>
        <dbReference type="Proteomes" id="UP001626537"/>
    </source>
</evidence>
<evidence type="ECO:0000256" key="17">
    <source>
        <dbReference type="RuleBase" id="RU004278"/>
    </source>
</evidence>
<dbReference type="RefSeq" id="WP_407349241.1">
    <property type="nucleotide sequence ID" value="NZ_CP136864.1"/>
</dbReference>
<keyword evidence="8 16" id="KW-0812">Transmembrane</keyword>
<comment type="catalytic activity">
    <reaction evidence="15 16 17">
        <text>oxaloacetate + 2 Na(+)(in) + H(+) = pyruvate + 2 Na(+)(out) + CO2</text>
        <dbReference type="Rhea" id="RHEA:57724"/>
        <dbReference type="ChEBI" id="CHEBI:15361"/>
        <dbReference type="ChEBI" id="CHEBI:15378"/>
        <dbReference type="ChEBI" id="CHEBI:16452"/>
        <dbReference type="ChEBI" id="CHEBI:16526"/>
        <dbReference type="ChEBI" id="CHEBI:29101"/>
        <dbReference type="EC" id="7.2.4.2"/>
    </reaction>
</comment>
<keyword evidence="11 16" id="KW-0915">Sodium</keyword>
<dbReference type="EC" id="7.2.4.2" evidence="16"/>
<evidence type="ECO:0000256" key="13">
    <source>
        <dbReference type="ARBA" id="ARBA00023136"/>
    </source>
</evidence>
<keyword evidence="12 16" id="KW-0406">Ion transport</keyword>
<evidence type="ECO:0000256" key="5">
    <source>
        <dbReference type="ARBA" id="ARBA00011869"/>
    </source>
</evidence>
<dbReference type="InterPro" id="IPR005899">
    <property type="entry name" value="Na_pump_deCOase"/>
</dbReference>
<evidence type="ECO:0000256" key="4">
    <source>
        <dbReference type="ARBA" id="ARBA00005844"/>
    </source>
</evidence>
<keyword evidence="6 16" id="KW-0813">Transport</keyword>
<evidence type="ECO:0000256" key="6">
    <source>
        <dbReference type="ARBA" id="ARBA00022448"/>
    </source>
</evidence>
<keyword evidence="7 16" id="KW-1003">Cell membrane</keyword>
<protein>
    <recommendedName>
        <fullName evidence="16">Probable oxaloacetate decarboxylase gamma chain</fullName>
        <ecNumber evidence="16">7.2.4.2</ecNumber>
    </recommendedName>
</protein>
<evidence type="ECO:0000256" key="3">
    <source>
        <dbReference type="ARBA" id="ARBA00004162"/>
    </source>
</evidence>
<comment type="subunit">
    <text evidence="5 16">Heterotrimer of an alpha, a beta and a gamma subunit.</text>
</comment>
<sequence>MSANLLSQGLELLVYGMGTVVVFLTLLVFATRLMSLFIQRFFPEPLLATPRRSARPPQASSAPSPELLAAIAAAVHQHRGRGLVSSASDLDQRKAHV</sequence>
<dbReference type="Proteomes" id="UP001626537">
    <property type="component" value="Chromosome"/>
</dbReference>
<dbReference type="HAMAP" id="MF_00404">
    <property type="entry name" value="OadG"/>
    <property type="match status" value="1"/>
</dbReference>
<dbReference type="NCBIfam" id="TIGR01195">
    <property type="entry name" value="oadG_fam"/>
    <property type="match status" value="1"/>
</dbReference>
<keyword evidence="9 16" id="KW-1278">Translocase</keyword>